<evidence type="ECO:0000259" key="1">
    <source>
        <dbReference type="PROSITE" id="PS50943"/>
    </source>
</evidence>
<evidence type="ECO:0000313" key="3">
    <source>
        <dbReference type="Proteomes" id="UP000758652"/>
    </source>
</evidence>
<organism evidence="2 3">
    <name type="scientific">Claveliimonas monacensis</name>
    <dbReference type="NCBI Taxonomy" id="2779351"/>
    <lineage>
        <taxon>Bacteria</taxon>
        <taxon>Bacillati</taxon>
        <taxon>Bacillota</taxon>
        <taxon>Clostridia</taxon>
        <taxon>Lachnospirales</taxon>
        <taxon>Lachnospiraceae</taxon>
        <taxon>Claveliimonas</taxon>
    </lineage>
</organism>
<feature type="domain" description="HTH cro/C1-type" evidence="1">
    <location>
        <begin position="10"/>
        <end position="64"/>
    </location>
</feature>
<comment type="caution">
    <text evidence="2">The sequence shown here is derived from an EMBL/GenBank/DDBJ whole genome shotgun (WGS) entry which is preliminary data.</text>
</comment>
<dbReference type="Proteomes" id="UP000758652">
    <property type="component" value="Unassembled WGS sequence"/>
</dbReference>
<name>A0ABR9RK74_9FIRM</name>
<keyword evidence="3" id="KW-1185">Reference proteome</keyword>
<dbReference type="RefSeq" id="WP_226394705.1">
    <property type="nucleotide sequence ID" value="NZ_JADCKL010000004.1"/>
</dbReference>
<reference evidence="2 3" key="1">
    <citation type="submission" date="2020-10" db="EMBL/GenBank/DDBJ databases">
        <title>ChiBAC.</title>
        <authorList>
            <person name="Zenner C."/>
            <person name="Hitch T.C.A."/>
            <person name="Clavel T."/>
        </authorList>
    </citation>
    <scope>NUCLEOTIDE SEQUENCE [LARGE SCALE GENOMIC DNA]</scope>
    <source>
        <strain evidence="2 3">DSM 108991</strain>
    </source>
</reference>
<proteinExistence type="predicted"/>
<dbReference type="InterPro" id="IPR010982">
    <property type="entry name" value="Lambda_DNA-bd_dom_sf"/>
</dbReference>
<accession>A0ABR9RK74</accession>
<sequence>MNNNSDLNVFRLLRIARNKRIKEVADELSITPAYVHAIESGKNFPSGRLLRDYAKVLGVSEETILNFKPEENKKDLVFENTLLRLLQIICNNMDSK</sequence>
<dbReference type="SUPFAM" id="SSF47413">
    <property type="entry name" value="lambda repressor-like DNA-binding domains"/>
    <property type="match status" value="1"/>
</dbReference>
<gene>
    <name evidence="2" type="ORF">INF30_06980</name>
</gene>
<evidence type="ECO:0000313" key="2">
    <source>
        <dbReference type="EMBL" id="MBE5063002.1"/>
    </source>
</evidence>
<dbReference type="PROSITE" id="PS50943">
    <property type="entry name" value="HTH_CROC1"/>
    <property type="match status" value="1"/>
</dbReference>
<dbReference type="InterPro" id="IPR001387">
    <property type="entry name" value="Cro/C1-type_HTH"/>
</dbReference>
<dbReference type="SMART" id="SM00530">
    <property type="entry name" value="HTH_XRE"/>
    <property type="match status" value="1"/>
</dbReference>
<protein>
    <submittedName>
        <fullName evidence="2">Helix-turn-helix transcriptional regulator</fullName>
    </submittedName>
</protein>
<dbReference type="Gene3D" id="1.10.260.40">
    <property type="entry name" value="lambda repressor-like DNA-binding domains"/>
    <property type="match status" value="1"/>
</dbReference>
<dbReference type="EMBL" id="JADCKL010000004">
    <property type="protein sequence ID" value="MBE5063002.1"/>
    <property type="molecule type" value="Genomic_DNA"/>
</dbReference>
<dbReference type="Pfam" id="PF01381">
    <property type="entry name" value="HTH_3"/>
    <property type="match status" value="1"/>
</dbReference>
<dbReference type="CDD" id="cd00093">
    <property type="entry name" value="HTH_XRE"/>
    <property type="match status" value="1"/>
</dbReference>